<dbReference type="SUPFAM" id="SSF56672">
    <property type="entry name" value="DNA/RNA polymerases"/>
    <property type="match status" value="1"/>
</dbReference>
<organism evidence="2 3">
    <name type="scientific">Raphanus sativus</name>
    <name type="common">Radish</name>
    <name type="synonym">Raphanus raphanistrum var. sativus</name>
    <dbReference type="NCBI Taxonomy" id="3726"/>
    <lineage>
        <taxon>Eukaryota</taxon>
        <taxon>Viridiplantae</taxon>
        <taxon>Streptophyta</taxon>
        <taxon>Embryophyta</taxon>
        <taxon>Tracheophyta</taxon>
        <taxon>Spermatophyta</taxon>
        <taxon>Magnoliopsida</taxon>
        <taxon>eudicotyledons</taxon>
        <taxon>Gunneridae</taxon>
        <taxon>Pentapetalae</taxon>
        <taxon>rosids</taxon>
        <taxon>malvids</taxon>
        <taxon>Brassicales</taxon>
        <taxon>Brassicaceae</taxon>
        <taxon>Brassiceae</taxon>
        <taxon>Raphanus</taxon>
    </lineage>
</organism>
<evidence type="ECO:0000259" key="1">
    <source>
        <dbReference type="PROSITE" id="PS50878"/>
    </source>
</evidence>
<dbReference type="AlphaFoldDB" id="A0A9W3BR86"/>
<dbReference type="PANTHER" id="PTHR33116:SF86">
    <property type="entry name" value="REVERSE TRANSCRIPTASE DOMAIN-CONTAINING PROTEIN"/>
    <property type="match status" value="1"/>
</dbReference>
<dbReference type="InterPro" id="IPR043502">
    <property type="entry name" value="DNA/RNA_pol_sf"/>
</dbReference>
<feature type="domain" description="Reverse transcriptase" evidence="1">
    <location>
        <begin position="286"/>
        <end position="568"/>
    </location>
</feature>
<protein>
    <submittedName>
        <fullName evidence="3">Uncharacterized protein LOC130494958</fullName>
    </submittedName>
</protein>
<proteinExistence type="predicted"/>
<dbReference type="InterPro" id="IPR026960">
    <property type="entry name" value="RVT-Znf"/>
</dbReference>
<accession>A0A9W3BR86</accession>
<reference evidence="3" key="2">
    <citation type="submission" date="2025-08" db="UniProtKB">
        <authorList>
            <consortium name="RefSeq"/>
        </authorList>
    </citation>
    <scope>IDENTIFICATION</scope>
    <source>
        <tissue evidence="3">Leaf</tissue>
    </source>
</reference>
<dbReference type="GO" id="GO:0003676">
    <property type="term" value="F:nucleic acid binding"/>
    <property type="evidence" value="ECO:0007669"/>
    <property type="project" value="InterPro"/>
</dbReference>
<dbReference type="KEGG" id="rsz:130494958"/>
<dbReference type="PROSITE" id="PS50878">
    <property type="entry name" value="RT_POL"/>
    <property type="match status" value="1"/>
</dbReference>
<dbReference type="GeneID" id="130494958"/>
<gene>
    <name evidence="3" type="primary">LOC130494958</name>
</gene>
<dbReference type="GO" id="GO:0004523">
    <property type="term" value="F:RNA-DNA hybrid ribonuclease activity"/>
    <property type="evidence" value="ECO:0007669"/>
    <property type="project" value="InterPro"/>
</dbReference>
<sequence>MWIQCCLDRSFGNKAWSNLFPASNQTFLEKRGSDHRPVWLNLGASPDVFKGQFRFDKRFLMEPKVREEVSLIWARHGDERLLDVSQKIRKCRNVMSQWKKKKIFNAKDKIQLLQNQLEWLQSRSFPCFFKINEVKRNLMRAYKEESMFWEQRSREKWLNKGDRNSKFFHSAVKVNRSKNHLQKLKNKEGIDQWSDGAKAEVALEYFSDLFKSSNPRSYAPVLQSMEKKVTAEMNCELTKPISKEEVKEAMFSIDPNSAPGPDGMTGLFFQKFWREIGEQVTEEIQEVFISGVMPKDWNFTYLCLIPKIPHPELMSDLRPISLCSVLYKCIAKILVKRMQPWLQQIVSVNQSAFVSERLISDNIIIAHEAVHALRSHPAIAKDFIAVKTDMSKAYDRVEWSYLRSLLLAMGFCGIWVEWIMMCISSPSFAVLINDQPFGLLSPQRGLRQGDPLSPFLFVLCTEGLTHLMNVANRNRILDGMSFSEEGPTVHHLFFADDSLFLCRAEVNQVQALNKILLFYGEATGQVINLQKSSISFGDKVATETRTLIKEALGIFSEGGASKYLGVPECFSGSKVNLLSYLKDKTQTRLEGWYLKHLSQAGKEILLKSSASSLPVYPMTCFRLPKTLVSKLSSLMANFWWGADAHLRKIHWVAWDRMCLPKQLGGLGFRDLECFNQALLAKTASNIMTRPNSLVARFLSSRYFSNGNFLSAATGQRPSFVWRSLVFGRDLVRLGLVHRVGNGKNTRVWIDKWVDDPAEGPRPPWRKNYFFDVNLLASSLIDQHTRRWDLNALEQIFVPGDVEIIMKNQPVISKEDFTVWKYNKNGIISVKSAYWLASSTKTKLKMREVVCLPSINPIKEKIWKIITSPKIKVFLWKMVSDAIPVAELIRSRGMKVDGICQVCGVSDETINHIFFECTFARQVWALSGIPHPNGGFHLSSVYVNVHHLMEMQRPRQGEEDKRRRWSWILWSIWKSRNALLFEGKYFLPEETVAKAIHDEEEWRMAQIVDKEYQHLESHQVLEKVKKWSPPPENWLVCNFAFDWCKHRRMMGGAWVVRNERGVVIFHSRRAFSDIHSKEEAKLQVVLWAVESMRSMRINKIIFAGEMDDLLGAMNRPQAWPSFGFQVGEIELEARGMEEIRWEVITRTQNRGATLIAQSVKRQNRGQSYVARSLPCWLFELFVNESRGL</sequence>
<dbReference type="Pfam" id="PF00078">
    <property type="entry name" value="RVT_1"/>
    <property type="match status" value="1"/>
</dbReference>
<evidence type="ECO:0000313" key="2">
    <source>
        <dbReference type="Proteomes" id="UP000504610"/>
    </source>
</evidence>
<dbReference type="OrthoDB" id="428918at2759"/>
<dbReference type="PANTHER" id="PTHR33116">
    <property type="entry name" value="REVERSE TRANSCRIPTASE ZINC-BINDING DOMAIN-CONTAINING PROTEIN-RELATED-RELATED"/>
    <property type="match status" value="1"/>
</dbReference>
<dbReference type="Pfam" id="PF13966">
    <property type="entry name" value="zf-RVT"/>
    <property type="match status" value="1"/>
</dbReference>
<dbReference type="Pfam" id="PF13456">
    <property type="entry name" value="RVT_3"/>
    <property type="match status" value="1"/>
</dbReference>
<dbReference type="CDD" id="cd01650">
    <property type="entry name" value="RT_nLTR_like"/>
    <property type="match status" value="1"/>
</dbReference>
<dbReference type="InterPro" id="IPR000477">
    <property type="entry name" value="RT_dom"/>
</dbReference>
<dbReference type="Proteomes" id="UP000504610">
    <property type="component" value="Chromosome 5"/>
</dbReference>
<keyword evidence="2" id="KW-1185">Reference proteome</keyword>
<reference evidence="2" key="1">
    <citation type="journal article" date="2019" name="Database">
        <title>The radish genome database (RadishGD): an integrated information resource for radish genomics.</title>
        <authorList>
            <person name="Yu H.J."/>
            <person name="Baek S."/>
            <person name="Lee Y.J."/>
            <person name="Cho A."/>
            <person name="Mun J.H."/>
        </authorList>
    </citation>
    <scope>NUCLEOTIDE SEQUENCE [LARGE SCALE GENOMIC DNA]</scope>
    <source>
        <strain evidence="2">cv. WK10039</strain>
    </source>
</reference>
<dbReference type="InterPro" id="IPR002156">
    <property type="entry name" value="RNaseH_domain"/>
</dbReference>
<name>A0A9W3BR86_RAPSA</name>
<dbReference type="RefSeq" id="XP_056841811.1">
    <property type="nucleotide sequence ID" value="XM_056985831.1"/>
</dbReference>
<evidence type="ECO:0000313" key="3">
    <source>
        <dbReference type="RefSeq" id="XP_056841811.1"/>
    </source>
</evidence>